<organism evidence="2 3">
    <name type="scientific">Acidithiobacillus marinus</name>
    <dbReference type="NCBI Taxonomy" id="187490"/>
    <lineage>
        <taxon>Bacteria</taxon>
        <taxon>Pseudomonadati</taxon>
        <taxon>Pseudomonadota</taxon>
        <taxon>Acidithiobacillia</taxon>
        <taxon>Acidithiobacillales</taxon>
        <taxon>Acidithiobacillaceae</taxon>
        <taxon>Acidithiobacillus</taxon>
    </lineage>
</organism>
<name>A0A2I1DPF0_9PROT</name>
<accession>A0A2I1DPF0</accession>
<sequence>MQNDYVSKYIKIWPFEFGLEVFRCVRKTSNTESRARYPHPIVKMILDHLDVCIFLGLPIIVVMAYQLPFYGYSIVTVTAPPSGVGVTFNDGAFGVFNAVVFFWVYMVSTFILHRLIPRLMGYRRVPQWELHAERRAELLARLDEKERARYLLDEDARDQAYRRGVATGYVAGRNSGRRY</sequence>
<keyword evidence="1" id="KW-0812">Transmembrane</keyword>
<evidence type="ECO:0000256" key="1">
    <source>
        <dbReference type="SAM" id="Phobius"/>
    </source>
</evidence>
<evidence type="ECO:0000313" key="2">
    <source>
        <dbReference type="EMBL" id="PKY11729.1"/>
    </source>
</evidence>
<reference evidence="2 3" key="1">
    <citation type="submission" date="2017-03" db="EMBL/GenBank/DDBJ databases">
        <title>Draft genime sequence of the acidophilic sulfur-oxidizing bacterium Acidithiobacillus sp. SH, isolated from seawater.</title>
        <authorList>
            <person name="Sharmin S."/>
            <person name="Tokuhisa M."/>
            <person name="Kanao T."/>
            <person name="Kamimura K."/>
        </authorList>
    </citation>
    <scope>NUCLEOTIDE SEQUENCE [LARGE SCALE GENOMIC DNA]</scope>
    <source>
        <strain evidence="2 3">SH</strain>
    </source>
</reference>
<protein>
    <submittedName>
        <fullName evidence="2">Uncharacterized protein</fullName>
    </submittedName>
</protein>
<dbReference type="AlphaFoldDB" id="A0A2I1DPF0"/>
<proteinExistence type="predicted"/>
<keyword evidence="3" id="KW-1185">Reference proteome</keyword>
<keyword evidence="1" id="KW-1133">Transmembrane helix</keyword>
<gene>
    <name evidence="2" type="ORF">B1757_02765</name>
</gene>
<evidence type="ECO:0000313" key="3">
    <source>
        <dbReference type="Proteomes" id="UP000234329"/>
    </source>
</evidence>
<feature type="transmembrane region" description="Helical" evidence="1">
    <location>
        <begin position="92"/>
        <end position="116"/>
    </location>
</feature>
<dbReference type="Proteomes" id="UP000234329">
    <property type="component" value="Unassembled WGS sequence"/>
</dbReference>
<dbReference type="InParanoid" id="A0A2I1DPF0"/>
<feature type="transmembrane region" description="Helical" evidence="1">
    <location>
        <begin position="51"/>
        <end position="72"/>
    </location>
</feature>
<dbReference type="EMBL" id="MXAV01000007">
    <property type="protein sequence ID" value="PKY11729.1"/>
    <property type="molecule type" value="Genomic_DNA"/>
</dbReference>
<keyword evidence="1" id="KW-0472">Membrane</keyword>
<comment type="caution">
    <text evidence="2">The sequence shown here is derived from an EMBL/GenBank/DDBJ whole genome shotgun (WGS) entry which is preliminary data.</text>
</comment>
<dbReference type="RefSeq" id="WP_101536870.1">
    <property type="nucleotide sequence ID" value="NZ_MXAV01000007.1"/>
</dbReference>